<dbReference type="InterPro" id="IPR007607">
    <property type="entry name" value="BacA/B"/>
</dbReference>
<dbReference type="PANTHER" id="PTHR35024">
    <property type="entry name" value="HYPOTHETICAL CYTOSOLIC PROTEIN"/>
    <property type="match status" value="1"/>
</dbReference>
<organism evidence="2 3">
    <name type="scientific">Alkaliphilus pronyensis</name>
    <dbReference type="NCBI Taxonomy" id="1482732"/>
    <lineage>
        <taxon>Bacteria</taxon>
        <taxon>Bacillati</taxon>
        <taxon>Bacillota</taxon>
        <taxon>Clostridia</taxon>
        <taxon>Peptostreptococcales</taxon>
        <taxon>Natronincolaceae</taxon>
        <taxon>Alkaliphilus</taxon>
    </lineage>
</organism>
<dbReference type="RefSeq" id="WP_151862219.1">
    <property type="nucleotide sequence ID" value="NZ_WBZC01000067.1"/>
</dbReference>
<evidence type="ECO:0000313" key="3">
    <source>
        <dbReference type="Proteomes" id="UP000432715"/>
    </source>
</evidence>
<dbReference type="EMBL" id="WBZC01000067">
    <property type="protein sequence ID" value="KAB3530350.1"/>
    <property type="molecule type" value="Genomic_DNA"/>
</dbReference>
<gene>
    <name evidence="2" type="ORF">F8154_13880</name>
</gene>
<proteinExistence type="inferred from homology"/>
<dbReference type="AlphaFoldDB" id="A0A6I0F4R6"/>
<dbReference type="OrthoDB" id="9802488at2"/>
<sequence>MFSKKDDVQYTKFNTLLGADCSFEGRINTQGTIRIDGELKGEINVEGNLYIGESGRVIGNVNGSNVFVAGEVQGNIYATGQLRIAAKGKLFGDVHIKSFVLDENAIFEGTCKMLGNEQVHEADSK</sequence>
<dbReference type="PANTHER" id="PTHR35024:SF4">
    <property type="entry name" value="POLYMER-FORMING CYTOSKELETAL PROTEIN"/>
    <property type="match status" value="1"/>
</dbReference>
<dbReference type="Pfam" id="PF04519">
    <property type="entry name" value="Bactofilin"/>
    <property type="match status" value="1"/>
</dbReference>
<evidence type="ECO:0000313" key="2">
    <source>
        <dbReference type="EMBL" id="KAB3530350.1"/>
    </source>
</evidence>
<accession>A0A6I0F4R6</accession>
<protein>
    <submittedName>
        <fullName evidence="2">Polymer-forming cytoskeletal protein</fullName>
    </submittedName>
</protein>
<comment type="caution">
    <text evidence="2">The sequence shown here is derived from an EMBL/GenBank/DDBJ whole genome shotgun (WGS) entry which is preliminary data.</text>
</comment>
<dbReference type="Proteomes" id="UP000432715">
    <property type="component" value="Unassembled WGS sequence"/>
</dbReference>
<evidence type="ECO:0000256" key="1">
    <source>
        <dbReference type="ARBA" id="ARBA00044755"/>
    </source>
</evidence>
<comment type="similarity">
    <text evidence="1">Belongs to the bactofilin family.</text>
</comment>
<keyword evidence="3" id="KW-1185">Reference proteome</keyword>
<reference evidence="2 3" key="1">
    <citation type="submission" date="2019-10" db="EMBL/GenBank/DDBJ databases">
        <title>Alkaliphilus serpentinus sp. nov. and Alkaliphilus pronyensis sp. nov., two novel anaerobic alkaliphilic species isolated from the serpentinized-hosted hydrothermal field of the Prony Bay (New Caledonia).</title>
        <authorList>
            <person name="Postec A."/>
        </authorList>
    </citation>
    <scope>NUCLEOTIDE SEQUENCE [LARGE SCALE GENOMIC DNA]</scope>
    <source>
        <strain evidence="2 3">LacV</strain>
    </source>
</reference>
<name>A0A6I0F4R6_9FIRM</name>